<feature type="chain" id="PRO_5015482717" description="Disintegrin domain-containing protein" evidence="5">
    <location>
        <begin position="22"/>
        <end position="841"/>
    </location>
</feature>
<dbReference type="GO" id="GO:0046872">
    <property type="term" value="F:metal ion binding"/>
    <property type="evidence" value="ECO:0007669"/>
    <property type="project" value="UniProtKB-KW"/>
</dbReference>
<feature type="binding site" evidence="2">
    <location>
        <position position="466"/>
    </location>
    <ligand>
        <name>Zn(2+)</name>
        <dbReference type="ChEBI" id="CHEBI:29105"/>
        <note>catalytic</note>
    </ligand>
</feature>
<dbReference type="PROSITE" id="PS50215">
    <property type="entry name" value="ADAM_MEPRO"/>
    <property type="match status" value="1"/>
</dbReference>
<proteinExistence type="predicted"/>
<name>A0A2T9YS49_9FUNG</name>
<dbReference type="InterPro" id="IPR001762">
    <property type="entry name" value="Disintegrin_dom"/>
</dbReference>
<dbReference type="InterPro" id="IPR024079">
    <property type="entry name" value="MetalloPept_cat_dom_sf"/>
</dbReference>
<organism evidence="8 9">
    <name type="scientific">Smittium simulii</name>
    <dbReference type="NCBI Taxonomy" id="133385"/>
    <lineage>
        <taxon>Eukaryota</taxon>
        <taxon>Fungi</taxon>
        <taxon>Fungi incertae sedis</taxon>
        <taxon>Zoopagomycota</taxon>
        <taxon>Kickxellomycotina</taxon>
        <taxon>Harpellomycetes</taxon>
        <taxon>Harpellales</taxon>
        <taxon>Legeriomycetaceae</taxon>
        <taxon>Smittium</taxon>
    </lineage>
</organism>
<evidence type="ECO:0000256" key="1">
    <source>
        <dbReference type="ARBA" id="ARBA00023157"/>
    </source>
</evidence>
<feature type="signal peptide" evidence="5">
    <location>
        <begin position="1"/>
        <end position="21"/>
    </location>
</feature>
<keyword evidence="4" id="KW-1133">Transmembrane helix</keyword>
<dbReference type="Pfam" id="PF00200">
    <property type="entry name" value="Disintegrin"/>
    <property type="match status" value="1"/>
</dbReference>
<protein>
    <recommendedName>
        <fullName evidence="10">Disintegrin domain-containing protein</fullName>
    </recommendedName>
</protein>
<evidence type="ECO:0000313" key="9">
    <source>
        <dbReference type="Proteomes" id="UP000245383"/>
    </source>
</evidence>
<feature type="transmembrane region" description="Helical" evidence="4">
    <location>
        <begin position="716"/>
        <end position="747"/>
    </location>
</feature>
<evidence type="ECO:0000256" key="3">
    <source>
        <dbReference type="SAM" id="MobiDB-lite"/>
    </source>
</evidence>
<keyword evidence="4" id="KW-0812">Transmembrane</keyword>
<dbReference type="Gene3D" id="4.10.70.10">
    <property type="entry name" value="Disintegrin domain"/>
    <property type="match status" value="1"/>
</dbReference>
<dbReference type="SMART" id="SM00050">
    <property type="entry name" value="DISIN"/>
    <property type="match status" value="1"/>
</dbReference>
<dbReference type="InterPro" id="IPR001590">
    <property type="entry name" value="Peptidase_M12B"/>
</dbReference>
<feature type="binding site" evidence="2">
    <location>
        <position position="460"/>
    </location>
    <ligand>
        <name>Zn(2+)</name>
        <dbReference type="ChEBI" id="CHEBI:29105"/>
        <note>catalytic</note>
    </ligand>
</feature>
<dbReference type="PANTHER" id="PTHR11905">
    <property type="entry name" value="ADAM A DISINTEGRIN AND METALLOPROTEASE DOMAIN"/>
    <property type="match status" value="1"/>
</dbReference>
<evidence type="ECO:0000313" key="8">
    <source>
        <dbReference type="EMBL" id="PVU95162.1"/>
    </source>
</evidence>
<dbReference type="SUPFAM" id="SSF55486">
    <property type="entry name" value="Metalloproteases ('zincins'), catalytic domain"/>
    <property type="match status" value="1"/>
</dbReference>
<keyword evidence="9" id="KW-1185">Reference proteome</keyword>
<sequence>MPVKLAFLLASFSEAVLSVSAKFNNIYVYSISKSPIISRYEFLDEPTVYVFSTLDNQAPSNLLYKRNEGKKVSLADIKRNDVFQMDFAAYNQTYRLLLEPNRNLIHPEATITVHSPNKEPRVLPLTDNGIGYYVGHVTLLNDNTKDDAFTRWETSLRKRSEFLFEEKENYARISIDNTNTHSLLDGTIYVNGESYHIKPISIYQKTKRSFDPAITSLNRRDSKNLDSQNIIYRNKDFIDVDLNSDSHSQHTTCGSNSLNHDHSNNIPGSNSLFSGLSTSSIYNKRQDATFSDQPAIKAGCSTTKKVLYMGAAADCTYVILHGGVENARKQILSNWNQASATYERQLNIALGLIYIDVIEGLCPSTPDPERSWNRDCSDSYRISDRLSDFSLWRGKKSNDDAGLWHLMTNCPTGSDVGLAWLGAICQKNSLVNSDGTTFSGTGISASTRDEWKIIAHEVGHNFGAIHDCTASTCGGSSPSDCCPCTTSCNCNNQFIMSPSSPVASNNFSPCSIQKMCAIIGSKARSCLNDPGAKLTLGTAMCGNGIVEDGEDCDCGSEDVCANDKCCDAKTCKFKSGAKCSDKNSLCCKNCQIVSGGTVCRAKASECDIEEVCDGSGPNCPKDLHIPDGTECSGQDNGNKCASGVCTSRDLQCKATVGNQGYTKYCKVGIFRNLCDIQCQTPSSMTTCVVLPGSFIEGTSCGLNAFCRSGSCKGKNWFYTALLFFQQSLFITIPIAIVVGFLLFYFVYSIIRALYVKLFGKRLAPRYTNQPGGFVDSNVPAPTNVQYYPYTQNPNLPNNVHMNHAQSYRPLDAQNGTVPNNVAHSNWIDPSPYNGPGSGRTN</sequence>
<dbReference type="InterPro" id="IPR036436">
    <property type="entry name" value="Disintegrin_dom_sf"/>
</dbReference>
<dbReference type="GO" id="GO:0006508">
    <property type="term" value="P:proteolysis"/>
    <property type="evidence" value="ECO:0007669"/>
    <property type="project" value="InterPro"/>
</dbReference>
<evidence type="ECO:0008006" key="10">
    <source>
        <dbReference type="Google" id="ProtNLM"/>
    </source>
</evidence>
<evidence type="ECO:0000256" key="2">
    <source>
        <dbReference type="PROSITE-ProRule" id="PRU00276"/>
    </source>
</evidence>
<keyword evidence="5" id="KW-0732">Signal</keyword>
<feature type="region of interest" description="Disordered" evidence="3">
    <location>
        <begin position="822"/>
        <end position="841"/>
    </location>
</feature>
<keyword evidence="1" id="KW-1015">Disulfide bond</keyword>
<evidence type="ECO:0000259" key="7">
    <source>
        <dbReference type="PROSITE" id="PS50215"/>
    </source>
</evidence>
<dbReference type="STRING" id="133385.A0A2T9YS49"/>
<dbReference type="GO" id="GO:0004222">
    <property type="term" value="F:metalloendopeptidase activity"/>
    <property type="evidence" value="ECO:0007669"/>
    <property type="project" value="InterPro"/>
</dbReference>
<dbReference type="AlphaFoldDB" id="A0A2T9YS49"/>
<feature type="domain" description="Peptidase M12B" evidence="7">
    <location>
        <begin position="305"/>
        <end position="531"/>
    </location>
</feature>
<comment type="caution">
    <text evidence="2">Lacks conserved residue(s) required for the propagation of feature annotation.</text>
</comment>
<dbReference type="OrthoDB" id="5951731at2759"/>
<keyword evidence="2" id="KW-0862">Zinc</keyword>
<keyword evidence="2" id="KW-0479">Metal-binding</keyword>
<dbReference type="Proteomes" id="UP000245383">
    <property type="component" value="Unassembled WGS sequence"/>
</dbReference>
<keyword evidence="4" id="KW-0472">Membrane</keyword>
<reference evidence="8 9" key="1">
    <citation type="journal article" date="2018" name="MBio">
        <title>Comparative Genomics Reveals the Core Gene Toolbox for the Fungus-Insect Symbiosis.</title>
        <authorList>
            <person name="Wang Y."/>
            <person name="Stata M."/>
            <person name="Wang W."/>
            <person name="Stajich J.E."/>
            <person name="White M.M."/>
            <person name="Moncalvo J.M."/>
        </authorList>
    </citation>
    <scope>NUCLEOTIDE SEQUENCE [LARGE SCALE GENOMIC DNA]</scope>
    <source>
        <strain evidence="8 9">SWE-8-4</strain>
    </source>
</reference>
<evidence type="ECO:0000256" key="4">
    <source>
        <dbReference type="SAM" id="Phobius"/>
    </source>
</evidence>
<feature type="domain" description="Disintegrin" evidence="6">
    <location>
        <begin position="538"/>
        <end position="627"/>
    </location>
</feature>
<feature type="active site" evidence="2">
    <location>
        <position position="457"/>
    </location>
</feature>
<dbReference type="PANTHER" id="PTHR11905:SF159">
    <property type="entry name" value="ADAM METALLOPROTEASE"/>
    <property type="match status" value="1"/>
</dbReference>
<dbReference type="EMBL" id="MBFR01000063">
    <property type="protein sequence ID" value="PVU95162.1"/>
    <property type="molecule type" value="Genomic_DNA"/>
</dbReference>
<dbReference type="Gene3D" id="3.40.390.10">
    <property type="entry name" value="Collagenase (Catalytic Domain)"/>
    <property type="match status" value="1"/>
</dbReference>
<dbReference type="SUPFAM" id="SSF57552">
    <property type="entry name" value="Blood coagulation inhibitor (disintegrin)"/>
    <property type="match status" value="1"/>
</dbReference>
<dbReference type="PROSITE" id="PS50214">
    <property type="entry name" value="DISINTEGRIN_2"/>
    <property type="match status" value="1"/>
</dbReference>
<dbReference type="Pfam" id="PF13574">
    <property type="entry name" value="Reprolysin_2"/>
    <property type="match status" value="1"/>
</dbReference>
<comment type="caution">
    <text evidence="8">The sequence shown here is derived from an EMBL/GenBank/DDBJ whole genome shotgun (WGS) entry which is preliminary data.</text>
</comment>
<feature type="binding site" evidence="2">
    <location>
        <position position="456"/>
    </location>
    <ligand>
        <name>Zn(2+)</name>
        <dbReference type="ChEBI" id="CHEBI:29105"/>
        <note>catalytic</note>
    </ligand>
</feature>
<gene>
    <name evidence="8" type="ORF">BB561_001982</name>
</gene>
<accession>A0A2T9YS49</accession>
<evidence type="ECO:0000256" key="5">
    <source>
        <dbReference type="SAM" id="SignalP"/>
    </source>
</evidence>
<evidence type="ECO:0000259" key="6">
    <source>
        <dbReference type="PROSITE" id="PS50214"/>
    </source>
</evidence>
<dbReference type="FunFam" id="4.10.70.10:FF:000001">
    <property type="entry name" value="Disintegrin and metalloproteinase domain-containing protein 22"/>
    <property type="match status" value="1"/>
</dbReference>